<keyword evidence="1" id="KW-0472">Membrane</keyword>
<dbReference type="PATRIC" id="fig|864069.3.peg.319"/>
<dbReference type="STRING" id="864069.MicloDRAFT_00002980"/>
<dbReference type="HOGENOM" id="CLU_2917497_0_0_5"/>
<organism evidence="2 3">
    <name type="scientific">Microvirga lotononidis</name>
    <dbReference type="NCBI Taxonomy" id="864069"/>
    <lineage>
        <taxon>Bacteria</taxon>
        <taxon>Pseudomonadati</taxon>
        <taxon>Pseudomonadota</taxon>
        <taxon>Alphaproteobacteria</taxon>
        <taxon>Hyphomicrobiales</taxon>
        <taxon>Methylobacteriaceae</taxon>
        <taxon>Microvirga</taxon>
    </lineage>
</organism>
<keyword evidence="3" id="KW-1185">Reference proteome</keyword>
<dbReference type="AlphaFoldDB" id="I4Z3H9"/>
<reference evidence="2 3" key="1">
    <citation type="submission" date="2012-02" db="EMBL/GenBank/DDBJ databases">
        <title>Improved High-Quality Draft sequence of Microvirga sp. WSM3557.</title>
        <authorList>
            <consortium name="US DOE Joint Genome Institute"/>
            <person name="Lucas S."/>
            <person name="Han J."/>
            <person name="Lapidus A."/>
            <person name="Cheng J.-F."/>
            <person name="Goodwin L."/>
            <person name="Pitluck S."/>
            <person name="Peters L."/>
            <person name="Zhang X."/>
            <person name="Detter J.C."/>
            <person name="Han C."/>
            <person name="Tapia R."/>
            <person name="Land M."/>
            <person name="Hauser L."/>
            <person name="Kyrpides N."/>
            <person name="Ivanova N."/>
            <person name="Pagani I."/>
            <person name="Brau L."/>
            <person name="Yates R."/>
            <person name="O'Hara G."/>
            <person name="Rui T."/>
            <person name="Howieson J."/>
            <person name="Reeve W."/>
            <person name="Woyke T."/>
        </authorList>
    </citation>
    <scope>NUCLEOTIDE SEQUENCE [LARGE SCALE GENOMIC DNA]</scope>
    <source>
        <strain evidence="2 3">WSM3557</strain>
    </source>
</reference>
<name>I4Z3H9_9HYPH</name>
<accession>I4Z3H9</accession>
<protein>
    <submittedName>
        <fullName evidence="2">Uncharacterized protein</fullName>
    </submittedName>
</protein>
<dbReference type="Proteomes" id="UP000003947">
    <property type="component" value="Unassembled WGS sequence"/>
</dbReference>
<dbReference type="RefSeq" id="WP_009488865.1">
    <property type="nucleotide sequence ID" value="NZ_CP141050.1"/>
</dbReference>
<feature type="transmembrane region" description="Helical" evidence="1">
    <location>
        <begin position="7"/>
        <end position="27"/>
    </location>
</feature>
<keyword evidence="1" id="KW-0812">Transmembrane</keyword>
<keyword evidence="1" id="KW-1133">Transmembrane helix</keyword>
<dbReference type="EMBL" id="JH660635">
    <property type="protein sequence ID" value="EIM30771.1"/>
    <property type="molecule type" value="Genomic_DNA"/>
</dbReference>
<evidence type="ECO:0000313" key="2">
    <source>
        <dbReference type="EMBL" id="EIM30771.1"/>
    </source>
</evidence>
<proteinExistence type="predicted"/>
<evidence type="ECO:0000256" key="1">
    <source>
        <dbReference type="SAM" id="Phobius"/>
    </source>
</evidence>
<sequence length="61" mass="6607">MFRRRLIVSGIVILVGILGLVLEKLMIQGSSVIQSLSALLVTGGAALELGAVWYFVRQGRH</sequence>
<evidence type="ECO:0000313" key="3">
    <source>
        <dbReference type="Proteomes" id="UP000003947"/>
    </source>
</evidence>
<gene>
    <name evidence="2" type="ORF">MicloDRAFT_00002980</name>
</gene>
<feature type="transmembrane region" description="Helical" evidence="1">
    <location>
        <begin position="33"/>
        <end position="56"/>
    </location>
</feature>